<keyword evidence="3" id="KW-0560">Oxidoreductase</keyword>
<dbReference type="InterPro" id="IPR051704">
    <property type="entry name" value="FAD_aromatic-hydroxylase"/>
</dbReference>
<dbReference type="InterPro" id="IPR036188">
    <property type="entry name" value="FAD/NAD-bd_sf"/>
</dbReference>
<organism evidence="5 6">
    <name type="scientific">Colletotrichum karsti</name>
    <dbReference type="NCBI Taxonomy" id="1095194"/>
    <lineage>
        <taxon>Eukaryota</taxon>
        <taxon>Fungi</taxon>
        <taxon>Dikarya</taxon>
        <taxon>Ascomycota</taxon>
        <taxon>Pezizomycotina</taxon>
        <taxon>Sordariomycetes</taxon>
        <taxon>Hypocreomycetidae</taxon>
        <taxon>Glomerellales</taxon>
        <taxon>Glomerellaceae</taxon>
        <taxon>Colletotrichum</taxon>
        <taxon>Colletotrichum boninense species complex</taxon>
    </lineage>
</organism>
<evidence type="ECO:0000313" key="6">
    <source>
        <dbReference type="Proteomes" id="UP000781932"/>
    </source>
</evidence>
<gene>
    <name evidence="5" type="ORF">CkaCkLH20_00910</name>
</gene>
<accession>A0A9P6IF96</accession>
<dbReference type="Proteomes" id="UP000781932">
    <property type="component" value="Unassembled WGS sequence"/>
</dbReference>
<dbReference type="AlphaFoldDB" id="A0A9P6IF96"/>
<dbReference type="PRINTS" id="PR00420">
    <property type="entry name" value="RNGMNOXGNASE"/>
</dbReference>
<evidence type="ECO:0000313" key="5">
    <source>
        <dbReference type="EMBL" id="KAF9881764.1"/>
    </source>
</evidence>
<dbReference type="EMBL" id="JAATWM020000002">
    <property type="protein sequence ID" value="KAF9881764.1"/>
    <property type="molecule type" value="Genomic_DNA"/>
</dbReference>
<dbReference type="OrthoDB" id="655030at2759"/>
<feature type="domain" description="FAD-binding" evidence="4">
    <location>
        <begin position="4"/>
        <end position="363"/>
    </location>
</feature>
<dbReference type="GO" id="GO:0016491">
    <property type="term" value="F:oxidoreductase activity"/>
    <property type="evidence" value="ECO:0007669"/>
    <property type="project" value="UniProtKB-KW"/>
</dbReference>
<reference evidence="5" key="2">
    <citation type="submission" date="2020-11" db="EMBL/GenBank/DDBJ databases">
        <title>Whole genome sequencing of Colletotrichum sp.</title>
        <authorList>
            <person name="Li H."/>
        </authorList>
    </citation>
    <scope>NUCLEOTIDE SEQUENCE</scope>
    <source>
        <strain evidence="5">CkLH20</strain>
    </source>
</reference>
<dbReference type="PANTHER" id="PTHR46865:SF7">
    <property type="entry name" value="MONOOXYGENASE, PUTATIVE (AFU_ORTHOLOGUE AFUA_8G07040)-RELATED"/>
    <property type="match status" value="1"/>
</dbReference>
<dbReference type="Gene3D" id="3.50.50.60">
    <property type="entry name" value="FAD/NAD(P)-binding domain"/>
    <property type="match status" value="1"/>
</dbReference>
<protein>
    <submittedName>
        <fullName evidence="5">Oxidoreductase</fullName>
    </submittedName>
</protein>
<dbReference type="RefSeq" id="XP_038751225.1">
    <property type="nucleotide sequence ID" value="XM_038883630.1"/>
</dbReference>
<sequence length="427" mass="46584">MPLKILISGAGVAGPALSAFLLRANPSHSITIVERSLALRKGGQQIDLRGQGIPVMRKLGLLDKVKERAVAEDGIAFVDASSGRQWAIFGRNDSGQGRQAFSSEYEIMRRDLVDVLYGASLDEGRRGRSRDRGQGGLKYKFGTYATGIRQFESGAQVSFCDGSTEDFDLVVGADGQSSKTRRLVFGQEASDAAFKSLGVNFAYFRIPREQSDNATAQASFSSKKRFMAIRTGDRPVAQGYLGVKADIPELTNSTTQSASTQKDLWAQIFEGAGWKSERLIRDMLATDDFYAHKLGQVKMDTWSKGRVVLLGDAGYCPSPMTGMGTACGMVGAYVLAGEISRFGHGSNIKAALESYEKVMRPFIVEAQKLPAIGPGPLYIETEWGIWFANRVFGVMSALQIDRLLNRIMPEDKGGWIVPEYPELNGNT</sequence>
<evidence type="ECO:0000256" key="3">
    <source>
        <dbReference type="ARBA" id="ARBA00023002"/>
    </source>
</evidence>
<keyword evidence="1" id="KW-0285">Flavoprotein</keyword>
<dbReference type="GO" id="GO:0071949">
    <property type="term" value="F:FAD binding"/>
    <property type="evidence" value="ECO:0007669"/>
    <property type="project" value="InterPro"/>
</dbReference>
<reference evidence="5" key="1">
    <citation type="submission" date="2020-03" db="EMBL/GenBank/DDBJ databases">
        <authorList>
            <person name="He L."/>
        </authorList>
    </citation>
    <scope>NUCLEOTIDE SEQUENCE</scope>
    <source>
        <strain evidence="5">CkLH20</strain>
    </source>
</reference>
<evidence type="ECO:0000259" key="4">
    <source>
        <dbReference type="Pfam" id="PF01494"/>
    </source>
</evidence>
<dbReference type="GeneID" id="62156704"/>
<keyword evidence="6" id="KW-1185">Reference proteome</keyword>
<dbReference type="Gene3D" id="3.30.9.10">
    <property type="entry name" value="D-Amino Acid Oxidase, subunit A, domain 2"/>
    <property type="match status" value="1"/>
</dbReference>
<comment type="caution">
    <text evidence="5">The sequence shown here is derived from an EMBL/GenBank/DDBJ whole genome shotgun (WGS) entry which is preliminary data.</text>
</comment>
<evidence type="ECO:0000256" key="2">
    <source>
        <dbReference type="ARBA" id="ARBA00022827"/>
    </source>
</evidence>
<keyword evidence="2" id="KW-0274">FAD</keyword>
<evidence type="ECO:0000256" key="1">
    <source>
        <dbReference type="ARBA" id="ARBA00022630"/>
    </source>
</evidence>
<dbReference type="Pfam" id="PF01494">
    <property type="entry name" value="FAD_binding_3"/>
    <property type="match status" value="1"/>
</dbReference>
<proteinExistence type="predicted"/>
<dbReference type="PANTHER" id="PTHR46865">
    <property type="entry name" value="OXIDOREDUCTASE-RELATED"/>
    <property type="match status" value="1"/>
</dbReference>
<dbReference type="InterPro" id="IPR002938">
    <property type="entry name" value="FAD-bd"/>
</dbReference>
<name>A0A9P6IF96_9PEZI</name>
<dbReference type="SUPFAM" id="SSF51905">
    <property type="entry name" value="FAD/NAD(P)-binding domain"/>
    <property type="match status" value="1"/>
</dbReference>